<evidence type="ECO:0000256" key="3">
    <source>
        <dbReference type="ARBA" id="ARBA00005130"/>
    </source>
</evidence>
<dbReference type="PROSITE" id="PS00759">
    <property type="entry name" value="ARGE_DAPE_CPG2_2"/>
    <property type="match status" value="1"/>
</dbReference>
<dbReference type="SUPFAM" id="SSF55031">
    <property type="entry name" value="Bacterial exopeptidase dimerisation domain"/>
    <property type="match status" value="1"/>
</dbReference>
<dbReference type="EC" id="3.5.1.18" evidence="5"/>
<keyword evidence="8" id="KW-0378">Hydrolase</keyword>
<dbReference type="NCBIfam" id="TIGR01910">
    <property type="entry name" value="DapE-ArgE"/>
    <property type="match status" value="1"/>
</dbReference>
<dbReference type="InterPro" id="IPR011650">
    <property type="entry name" value="Peptidase_M20_dimer"/>
</dbReference>
<keyword evidence="14" id="KW-1185">Reference proteome</keyword>
<comment type="pathway">
    <text evidence="3">Amino-acid biosynthesis; L-lysine biosynthesis via DAP pathway; LL-2,6-diaminopimelate from (S)-tetrahydrodipicolinate (succinylase route): step 3/3.</text>
</comment>
<dbReference type="PANTHER" id="PTHR43808">
    <property type="entry name" value="ACETYLORNITHINE DEACETYLASE"/>
    <property type="match status" value="1"/>
</dbReference>
<dbReference type="SUPFAM" id="SSF53187">
    <property type="entry name" value="Zn-dependent exopeptidases"/>
    <property type="match status" value="1"/>
</dbReference>
<evidence type="ECO:0000259" key="12">
    <source>
        <dbReference type="Pfam" id="PF07687"/>
    </source>
</evidence>
<dbReference type="Proteomes" id="UP000612893">
    <property type="component" value="Unassembled WGS sequence"/>
</dbReference>
<dbReference type="AlphaFoldDB" id="A0A934N8N1"/>
<evidence type="ECO:0000256" key="5">
    <source>
        <dbReference type="ARBA" id="ARBA00011921"/>
    </source>
</evidence>
<dbReference type="Gene3D" id="3.40.630.10">
    <property type="entry name" value="Zn peptidases"/>
    <property type="match status" value="2"/>
</dbReference>
<dbReference type="CDD" id="cd08659">
    <property type="entry name" value="M20_ArgE_DapE-like"/>
    <property type="match status" value="1"/>
</dbReference>
<keyword evidence="9" id="KW-0862">Zinc</keyword>
<dbReference type="InterPro" id="IPR050072">
    <property type="entry name" value="Peptidase_M20A"/>
</dbReference>
<evidence type="ECO:0000313" key="13">
    <source>
        <dbReference type="EMBL" id="MBJ7599691.1"/>
    </source>
</evidence>
<evidence type="ECO:0000256" key="9">
    <source>
        <dbReference type="ARBA" id="ARBA00022833"/>
    </source>
</evidence>
<organism evidence="13 14">
    <name type="scientific">Candidatus Nephthysia bennettiae</name>
    <dbReference type="NCBI Taxonomy" id="3127016"/>
    <lineage>
        <taxon>Bacteria</taxon>
        <taxon>Bacillati</taxon>
        <taxon>Candidatus Dormiibacterota</taxon>
        <taxon>Candidatus Dormibacteria</taxon>
        <taxon>Candidatus Dormibacterales</taxon>
        <taxon>Candidatus Dormibacteraceae</taxon>
        <taxon>Candidatus Nephthysia</taxon>
    </lineage>
</organism>
<evidence type="ECO:0000313" key="14">
    <source>
        <dbReference type="Proteomes" id="UP000612893"/>
    </source>
</evidence>
<dbReference type="InterPro" id="IPR010182">
    <property type="entry name" value="ArgE/DapE"/>
</dbReference>
<comment type="cofactor">
    <cofactor evidence="1">
        <name>Co(2+)</name>
        <dbReference type="ChEBI" id="CHEBI:48828"/>
    </cofactor>
</comment>
<feature type="domain" description="Peptidase M20 dimerisation" evidence="12">
    <location>
        <begin position="179"/>
        <end position="287"/>
    </location>
</feature>
<keyword evidence="7" id="KW-0479">Metal-binding</keyword>
<dbReference type="Pfam" id="PF07687">
    <property type="entry name" value="M20_dimer"/>
    <property type="match status" value="1"/>
</dbReference>
<reference evidence="13" key="1">
    <citation type="submission" date="2020-10" db="EMBL/GenBank/DDBJ databases">
        <title>Ca. Dormibacterota MAGs.</title>
        <authorList>
            <person name="Montgomery K."/>
        </authorList>
    </citation>
    <scope>NUCLEOTIDE SEQUENCE [LARGE SCALE GENOMIC DNA]</scope>
    <source>
        <strain evidence="13">SC8812_S17_10</strain>
    </source>
</reference>
<comment type="caution">
    <text evidence="13">The sequence shown here is derived from an EMBL/GenBank/DDBJ whole genome shotgun (WGS) entry which is preliminary data.</text>
</comment>
<dbReference type="InterPro" id="IPR001261">
    <property type="entry name" value="ArgE/DapE_CS"/>
</dbReference>
<evidence type="ECO:0000256" key="1">
    <source>
        <dbReference type="ARBA" id="ARBA00001941"/>
    </source>
</evidence>
<comment type="cofactor">
    <cofactor evidence="2">
        <name>Zn(2+)</name>
        <dbReference type="ChEBI" id="CHEBI:29105"/>
    </cofactor>
</comment>
<name>A0A934N8N1_9BACT</name>
<dbReference type="EMBL" id="JAEKNR010000168">
    <property type="protein sequence ID" value="MBJ7599691.1"/>
    <property type="molecule type" value="Genomic_DNA"/>
</dbReference>
<dbReference type="Pfam" id="PF01546">
    <property type="entry name" value="Peptidase_M20"/>
    <property type="match status" value="1"/>
</dbReference>
<evidence type="ECO:0000256" key="7">
    <source>
        <dbReference type="ARBA" id="ARBA00022723"/>
    </source>
</evidence>
<evidence type="ECO:0000256" key="4">
    <source>
        <dbReference type="ARBA" id="ARBA00006247"/>
    </source>
</evidence>
<evidence type="ECO:0000256" key="11">
    <source>
        <dbReference type="ARBA" id="ARBA00051301"/>
    </source>
</evidence>
<comment type="catalytic activity">
    <reaction evidence="11">
        <text>N-succinyl-(2S,6S)-2,6-diaminopimelate + H2O = (2S,6S)-2,6-diaminopimelate + succinate</text>
        <dbReference type="Rhea" id="RHEA:22608"/>
        <dbReference type="ChEBI" id="CHEBI:15377"/>
        <dbReference type="ChEBI" id="CHEBI:30031"/>
        <dbReference type="ChEBI" id="CHEBI:57609"/>
        <dbReference type="ChEBI" id="CHEBI:58087"/>
        <dbReference type="EC" id="3.5.1.18"/>
    </reaction>
</comment>
<proteinExistence type="inferred from homology"/>
<gene>
    <name evidence="13" type="ORF">JF922_16635</name>
</gene>
<evidence type="ECO:0000256" key="2">
    <source>
        <dbReference type="ARBA" id="ARBA00001947"/>
    </source>
</evidence>
<comment type="similarity">
    <text evidence="4">Belongs to the peptidase M20A family.</text>
</comment>
<evidence type="ECO:0000256" key="10">
    <source>
        <dbReference type="ARBA" id="ARBA00023285"/>
    </source>
</evidence>
<dbReference type="GO" id="GO:0046872">
    <property type="term" value="F:metal ion binding"/>
    <property type="evidence" value="ECO:0007669"/>
    <property type="project" value="UniProtKB-KW"/>
</dbReference>
<evidence type="ECO:0000256" key="6">
    <source>
        <dbReference type="ARBA" id="ARBA00016853"/>
    </source>
</evidence>
<dbReference type="PROSITE" id="PS00758">
    <property type="entry name" value="ARGE_DAPE_CPG2_1"/>
    <property type="match status" value="1"/>
</dbReference>
<dbReference type="InterPro" id="IPR002933">
    <property type="entry name" value="Peptidase_M20"/>
</dbReference>
<accession>A0A934N8N1</accession>
<keyword evidence="10" id="KW-0170">Cobalt</keyword>
<dbReference type="GO" id="GO:0009014">
    <property type="term" value="F:succinyl-diaminopimelate desuccinylase activity"/>
    <property type="evidence" value="ECO:0007669"/>
    <property type="project" value="UniProtKB-EC"/>
</dbReference>
<dbReference type="InterPro" id="IPR036264">
    <property type="entry name" value="Bact_exopeptidase_dim_dom"/>
</dbReference>
<evidence type="ECO:0000256" key="8">
    <source>
        <dbReference type="ARBA" id="ARBA00022801"/>
    </source>
</evidence>
<sequence length="395" mass="41310">MGGIDAKGLVAFAQALVRIPSVNRLSDGLGEGPAAALVAEQMRRFGWHPLIEESAPERPNVIAVVDGGAPGPTLMFEGHTDVVTEGDRAAWSQDPFGGEIVDGRLYGRGAADMKGGLAAMLFAAAALAAEGPFPGRLLLAALADEEGLMLGVKDFVARGHAAGVAAVVVCEPEGGEVCVAQKGALRLGVEARGRMAHGAMPDQGLNPIPRLAAFAASCPQLQDELQGLSGRHELLGLPYITPTVIRAGSPDQLNVIPEQAWLGLDVRTTPAVDHDQLVRRLRAACGEGLTLSVIEDRPSTETPADHPVVQAVAEAHRRVHGSTPRLGGVPGATDGTILFRDAGLPIVTYGPGGKWIAHQVDEYVEVEELVQAAEVYQEAARLFFSLGTASSRARV</sequence>
<protein>
    <recommendedName>
        <fullName evidence="6">Probable succinyl-diaminopimelate desuccinylase</fullName>
        <ecNumber evidence="5">3.5.1.18</ecNumber>
    </recommendedName>
</protein>
<dbReference type="RefSeq" id="WP_338203277.1">
    <property type="nucleotide sequence ID" value="NZ_JAEKNR010000168.1"/>
</dbReference>